<evidence type="ECO:0000313" key="1">
    <source>
        <dbReference type="EMBL" id="TQF17227.1"/>
    </source>
</evidence>
<evidence type="ECO:0000313" key="2">
    <source>
        <dbReference type="Proteomes" id="UP000315369"/>
    </source>
</evidence>
<organism evidence="1 2">
    <name type="scientific">Myxococcus llanfairpwllgwyngyllgogerychwyrndrobwllllantysiliogogogochensis</name>
    <dbReference type="NCBI Taxonomy" id="2590453"/>
    <lineage>
        <taxon>Bacteria</taxon>
        <taxon>Pseudomonadati</taxon>
        <taxon>Myxococcota</taxon>
        <taxon>Myxococcia</taxon>
        <taxon>Myxococcales</taxon>
        <taxon>Cystobacterineae</taxon>
        <taxon>Myxococcaceae</taxon>
        <taxon>Myxococcus</taxon>
    </lineage>
</organism>
<keyword evidence="2" id="KW-1185">Reference proteome</keyword>
<gene>
    <name evidence="1" type="ORF">FJV41_04075</name>
</gene>
<accession>A0A540X7K7</accession>
<dbReference type="EMBL" id="VIFM01000010">
    <property type="protein sequence ID" value="TQF17227.1"/>
    <property type="molecule type" value="Genomic_DNA"/>
</dbReference>
<sequence>MPQESTLTTTVPFPKGRQNLERDAGFARGEMRAPVGTVTDAVVMDCELTVTASANTAALTLPQQISVLAAFSVSLKLHLGDTGATLEPFQSVTLDRLRLDALRLLEQDAEGLAAASGGLATAFVTGNNSLKFRAYLPTGHVAKIREAVLFTGLSVEQLLDAELTLSRSDADPFKTAAAALALSSVRVTFSPGFKKAEARRLGIPPHVRRVVNAESDTITTPEGLVVDLSHDGALAGNLLGALTVRAGGVLVADDPATPATIYADWLRKYPGASTEEKTVTTYRTPVFVIAPNVLTRHYAGSVSAKMKEKATEWAGRVLYIPLLTHDQVCSMVEQYAGRIERGRAILAVCTAMYEGMSVADHMLPYTGMTIFRDDEEGFSDYPGLYCAAGGKPYVVVPEQRQRAAAYRVKDAMASTPQHPTGNRRLVRSIVLDECRWVPGAVTDPGGFEVISKVRQDVTAILRGAASSKWAELANAF</sequence>
<dbReference type="OrthoDB" id="9821187at2"/>
<protein>
    <submittedName>
        <fullName evidence="1">Uncharacterized protein</fullName>
    </submittedName>
</protein>
<dbReference type="AlphaFoldDB" id="A0A540X7K7"/>
<dbReference type="RefSeq" id="WP_141641076.1">
    <property type="nucleotide sequence ID" value="NZ_VIFM01000010.1"/>
</dbReference>
<name>A0A540X7K7_9BACT</name>
<dbReference type="Proteomes" id="UP000315369">
    <property type="component" value="Unassembled WGS sequence"/>
</dbReference>
<reference evidence="1 2" key="1">
    <citation type="submission" date="2019-06" db="EMBL/GenBank/DDBJ databases">
        <authorList>
            <person name="Livingstone P."/>
            <person name="Whitworth D."/>
        </authorList>
    </citation>
    <scope>NUCLEOTIDE SEQUENCE [LARGE SCALE GENOMIC DNA]</scope>
    <source>
        <strain evidence="1 2">AM401</strain>
    </source>
</reference>
<proteinExistence type="predicted"/>
<comment type="caution">
    <text evidence="1">The sequence shown here is derived from an EMBL/GenBank/DDBJ whole genome shotgun (WGS) entry which is preliminary data.</text>
</comment>